<keyword evidence="1" id="KW-0812">Transmembrane</keyword>
<feature type="transmembrane region" description="Helical" evidence="1">
    <location>
        <begin position="287"/>
        <end position="305"/>
    </location>
</feature>
<dbReference type="InterPro" id="IPR045625">
    <property type="entry name" value="DUF6427"/>
</dbReference>
<feature type="transmembrane region" description="Helical" evidence="1">
    <location>
        <begin position="239"/>
        <end position="259"/>
    </location>
</feature>
<keyword evidence="1" id="KW-0472">Membrane</keyword>
<feature type="transmembrane region" description="Helical" evidence="1">
    <location>
        <begin position="12"/>
        <end position="30"/>
    </location>
</feature>
<organism evidence="2 3">
    <name type="scientific">Aquimarina spongiae</name>
    <dbReference type="NCBI Taxonomy" id="570521"/>
    <lineage>
        <taxon>Bacteria</taxon>
        <taxon>Pseudomonadati</taxon>
        <taxon>Bacteroidota</taxon>
        <taxon>Flavobacteriia</taxon>
        <taxon>Flavobacteriales</taxon>
        <taxon>Flavobacteriaceae</taxon>
        <taxon>Aquimarina</taxon>
    </lineage>
</organism>
<dbReference type="STRING" id="570521.SAMN04488508_104156"/>
<dbReference type="Pfam" id="PF19992">
    <property type="entry name" value="DUF6427"/>
    <property type="match status" value="1"/>
</dbReference>
<feature type="transmembrane region" description="Helical" evidence="1">
    <location>
        <begin position="121"/>
        <end position="148"/>
    </location>
</feature>
<keyword evidence="3" id="KW-1185">Reference proteome</keyword>
<evidence type="ECO:0008006" key="4">
    <source>
        <dbReference type="Google" id="ProtNLM"/>
    </source>
</evidence>
<feature type="transmembrane region" description="Helical" evidence="1">
    <location>
        <begin position="208"/>
        <end position="227"/>
    </location>
</feature>
<dbReference type="EMBL" id="FQYP01000004">
    <property type="protein sequence ID" value="SHI94247.1"/>
    <property type="molecule type" value="Genomic_DNA"/>
</dbReference>
<evidence type="ECO:0000256" key="1">
    <source>
        <dbReference type="SAM" id="Phobius"/>
    </source>
</evidence>
<feature type="transmembrane region" description="Helical" evidence="1">
    <location>
        <begin position="42"/>
        <end position="62"/>
    </location>
</feature>
<evidence type="ECO:0000313" key="3">
    <source>
        <dbReference type="Proteomes" id="UP000184432"/>
    </source>
</evidence>
<dbReference type="Proteomes" id="UP000184432">
    <property type="component" value="Unassembled WGS sequence"/>
</dbReference>
<name>A0A1M6F967_9FLAO</name>
<feature type="transmembrane region" description="Helical" evidence="1">
    <location>
        <begin position="160"/>
        <end position="182"/>
    </location>
</feature>
<evidence type="ECO:0000313" key="2">
    <source>
        <dbReference type="EMBL" id="SHI94247.1"/>
    </source>
</evidence>
<reference evidence="3" key="1">
    <citation type="submission" date="2016-11" db="EMBL/GenBank/DDBJ databases">
        <authorList>
            <person name="Varghese N."/>
            <person name="Submissions S."/>
        </authorList>
    </citation>
    <scope>NUCLEOTIDE SEQUENCE [LARGE SCALE GENOMIC DNA]</scope>
    <source>
        <strain evidence="3">DSM 22623</strain>
    </source>
</reference>
<proteinExistence type="predicted"/>
<protein>
    <recommendedName>
        <fullName evidence="4">EpsG family protein</fullName>
    </recommendedName>
</protein>
<accession>A0A1M6F967</accession>
<dbReference type="AlphaFoldDB" id="A0A1M6F967"/>
<keyword evidence="1" id="KW-1133">Transmembrane helix</keyword>
<dbReference type="RefSeq" id="WP_425290161.1">
    <property type="nucleotide sequence ID" value="NZ_FQYP01000004.1"/>
</dbReference>
<feature type="transmembrane region" description="Helical" evidence="1">
    <location>
        <begin position="265"/>
        <end position="280"/>
    </location>
</feature>
<gene>
    <name evidence="2" type="ORF">SAMN04488508_104156</name>
</gene>
<sequence>MLSSFFSKSKPINYVVVALYMFLLYGIAHYKKGIVLESKEIFLLIIGLAFYILPMLLLNFILQRNDITEKGSYTILIYGFLTGVLPHALTDINVLLASGFILVGFRNVIRLRNEKEIKAKILNASLCIGLASLAYFWSIAFIVLVYVGVLYFDSKNYRNWIIPIIGVLTIYLFANCFTLLFYDSFYNYSEYLDVASLSFQNYLVKDQLFSLGTLSICILFFLALYLIKYSRKAANIKPVLRLIIAYLVIAVGIAVIAPAKNTSEVFFLCIPLAIMGTTYLEMNYNMLAKEINIWVFLLIPFTMLLF</sequence>
<feature type="transmembrane region" description="Helical" evidence="1">
    <location>
        <begin position="74"/>
        <end position="101"/>
    </location>
</feature>